<gene>
    <name evidence="8" type="ORF">D8674_038205</name>
</gene>
<keyword evidence="5" id="KW-0539">Nucleus</keyword>
<keyword evidence="9" id="KW-1185">Reference proteome</keyword>
<evidence type="ECO:0000256" key="5">
    <source>
        <dbReference type="ARBA" id="ARBA00023242"/>
    </source>
</evidence>
<comment type="subcellular location">
    <subcellularLocation>
        <location evidence="1">Nucleus</location>
    </subcellularLocation>
</comment>
<keyword evidence="2" id="KW-0805">Transcription regulation</keyword>
<dbReference type="Gene3D" id="2.40.330.10">
    <property type="entry name" value="DNA-binding pseudobarrel domain"/>
    <property type="match status" value="2"/>
</dbReference>
<dbReference type="PANTHER" id="PTHR31920">
    <property type="entry name" value="B3 DOMAIN-CONTAINING"/>
    <property type="match status" value="1"/>
</dbReference>
<evidence type="ECO:0000313" key="9">
    <source>
        <dbReference type="Proteomes" id="UP000327157"/>
    </source>
</evidence>
<dbReference type="PROSITE" id="PS50863">
    <property type="entry name" value="B3"/>
    <property type="match status" value="1"/>
</dbReference>
<dbReference type="EMBL" id="SMOL01000027">
    <property type="protein sequence ID" value="KAB2634785.1"/>
    <property type="molecule type" value="Genomic_DNA"/>
</dbReference>
<evidence type="ECO:0000256" key="2">
    <source>
        <dbReference type="ARBA" id="ARBA00023015"/>
    </source>
</evidence>
<keyword evidence="4" id="KW-0804">Transcription</keyword>
<evidence type="ECO:0000256" key="4">
    <source>
        <dbReference type="ARBA" id="ARBA00023163"/>
    </source>
</evidence>
<sequence length="247" mass="27911">MARMSKEEKKPTFFQIICKGFNTEKLTVPRKFLTHVLKELSERAILKLKGSSDYSWTVNVTKTPKGAVRFNGGWQEFLKDNSLGHGDFLVFTYDGKMQFSIDIFDNTACHRIDDKINPNSISSSGDDSVQNLSSSESSEFDESTEEEEDEEDDSCKDSEATCEDNVSEDSEATQTESFKSNFPHFECVIGESFVPSAFSRKHFPQGKSFEVILKNGWPEFASANKIIIDSTCIFELLRANTMMVHIV</sequence>
<dbReference type="AlphaFoldDB" id="A0A5N5I3L4"/>
<keyword evidence="3" id="KW-0238">DNA-binding</keyword>
<dbReference type="GO" id="GO:0005634">
    <property type="term" value="C:nucleus"/>
    <property type="evidence" value="ECO:0007669"/>
    <property type="project" value="UniProtKB-SubCell"/>
</dbReference>
<dbReference type="Proteomes" id="UP000327157">
    <property type="component" value="Unassembled WGS sequence"/>
</dbReference>
<feature type="domain" description="TF-B3" evidence="7">
    <location>
        <begin position="11"/>
        <end position="107"/>
    </location>
</feature>
<accession>A0A5N5I3L4</accession>
<proteinExistence type="predicted"/>
<dbReference type="Pfam" id="PF02362">
    <property type="entry name" value="B3"/>
    <property type="match status" value="1"/>
</dbReference>
<comment type="caution">
    <text evidence="8">The sequence shown here is derived from an EMBL/GenBank/DDBJ whole genome shotgun (WGS) entry which is preliminary data.</text>
</comment>
<reference evidence="8 9" key="1">
    <citation type="submission" date="2019-09" db="EMBL/GenBank/DDBJ databases">
        <authorList>
            <person name="Ou C."/>
        </authorList>
    </citation>
    <scope>NUCLEOTIDE SEQUENCE [LARGE SCALE GENOMIC DNA]</scope>
    <source>
        <strain evidence="8">S2</strain>
        <tissue evidence="8">Leaf</tissue>
    </source>
</reference>
<protein>
    <submittedName>
        <fullName evidence="8">B3 domain-containing protein</fullName>
    </submittedName>
</protein>
<evidence type="ECO:0000313" key="8">
    <source>
        <dbReference type="EMBL" id="KAB2634785.1"/>
    </source>
</evidence>
<dbReference type="OrthoDB" id="1164140at2759"/>
<dbReference type="InterPro" id="IPR015300">
    <property type="entry name" value="DNA-bd_pseudobarrel_sf"/>
</dbReference>
<dbReference type="PANTHER" id="PTHR31920:SF122">
    <property type="entry name" value="B3 DOMAIN-CONTAINING PROTEIN REM23"/>
    <property type="match status" value="1"/>
</dbReference>
<organism evidence="8 9">
    <name type="scientific">Pyrus ussuriensis x Pyrus communis</name>
    <dbReference type="NCBI Taxonomy" id="2448454"/>
    <lineage>
        <taxon>Eukaryota</taxon>
        <taxon>Viridiplantae</taxon>
        <taxon>Streptophyta</taxon>
        <taxon>Embryophyta</taxon>
        <taxon>Tracheophyta</taxon>
        <taxon>Spermatophyta</taxon>
        <taxon>Magnoliopsida</taxon>
        <taxon>eudicotyledons</taxon>
        <taxon>Gunneridae</taxon>
        <taxon>Pentapetalae</taxon>
        <taxon>rosids</taxon>
        <taxon>fabids</taxon>
        <taxon>Rosales</taxon>
        <taxon>Rosaceae</taxon>
        <taxon>Amygdaloideae</taxon>
        <taxon>Maleae</taxon>
        <taxon>Pyrus</taxon>
    </lineage>
</organism>
<dbReference type="InterPro" id="IPR003340">
    <property type="entry name" value="B3_DNA-bd"/>
</dbReference>
<evidence type="ECO:0000256" key="3">
    <source>
        <dbReference type="ARBA" id="ARBA00023125"/>
    </source>
</evidence>
<dbReference type="InterPro" id="IPR050655">
    <property type="entry name" value="Plant_B3_domain"/>
</dbReference>
<evidence type="ECO:0000256" key="1">
    <source>
        <dbReference type="ARBA" id="ARBA00004123"/>
    </source>
</evidence>
<dbReference type="SMART" id="SM01019">
    <property type="entry name" value="B3"/>
    <property type="match status" value="1"/>
</dbReference>
<reference evidence="8 9" key="2">
    <citation type="submission" date="2019-11" db="EMBL/GenBank/DDBJ databases">
        <title>A de novo genome assembly of a pear dwarfing rootstock.</title>
        <authorList>
            <person name="Wang F."/>
            <person name="Wang J."/>
            <person name="Li S."/>
            <person name="Zhang Y."/>
            <person name="Fang M."/>
            <person name="Ma L."/>
            <person name="Zhao Y."/>
            <person name="Jiang S."/>
        </authorList>
    </citation>
    <scope>NUCLEOTIDE SEQUENCE [LARGE SCALE GENOMIC DNA]</scope>
    <source>
        <strain evidence="8">S2</strain>
        <tissue evidence="8">Leaf</tissue>
    </source>
</reference>
<evidence type="ECO:0000256" key="6">
    <source>
        <dbReference type="SAM" id="MobiDB-lite"/>
    </source>
</evidence>
<evidence type="ECO:0000259" key="7">
    <source>
        <dbReference type="PROSITE" id="PS50863"/>
    </source>
</evidence>
<feature type="compositionally biased region" description="Low complexity" evidence="6">
    <location>
        <begin position="126"/>
        <end position="137"/>
    </location>
</feature>
<name>A0A5N5I3L4_9ROSA</name>
<feature type="region of interest" description="Disordered" evidence="6">
    <location>
        <begin position="117"/>
        <end position="176"/>
    </location>
</feature>
<feature type="compositionally biased region" description="Acidic residues" evidence="6">
    <location>
        <begin position="138"/>
        <end position="171"/>
    </location>
</feature>
<dbReference type="SUPFAM" id="SSF101936">
    <property type="entry name" value="DNA-binding pseudobarrel domain"/>
    <property type="match status" value="2"/>
</dbReference>
<dbReference type="CDD" id="cd10017">
    <property type="entry name" value="B3_DNA"/>
    <property type="match status" value="1"/>
</dbReference>
<dbReference type="GO" id="GO:0003677">
    <property type="term" value="F:DNA binding"/>
    <property type="evidence" value="ECO:0007669"/>
    <property type="project" value="UniProtKB-KW"/>
</dbReference>